<organism evidence="2 3">
    <name type="scientific">Floridaenema flaviceps BLCC-F50</name>
    <dbReference type="NCBI Taxonomy" id="3153642"/>
    <lineage>
        <taxon>Bacteria</taxon>
        <taxon>Bacillati</taxon>
        <taxon>Cyanobacteriota</taxon>
        <taxon>Cyanophyceae</taxon>
        <taxon>Oscillatoriophycideae</taxon>
        <taxon>Aerosakkonematales</taxon>
        <taxon>Aerosakkonemataceae</taxon>
        <taxon>Floridanema</taxon>
        <taxon>Floridanema flaviceps</taxon>
    </lineage>
</organism>
<protein>
    <submittedName>
        <fullName evidence="2">Uncharacterized protein</fullName>
    </submittedName>
</protein>
<gene>
    <name evidence="2" type="ORF">ACE1CI_05225</name>
</gene>
<comment type="caution">
    <text evidence="2">The sequence shown here is derived from an EMBL/GenBank/DDBJ whole genome shotgun (WGS) entry which is preliminary data.</text>
</comment>
<sequence length="61" mass="6609">GRMPTPQESWNSCGVGILPAPVFTLFISTYLFSAINLKIGWSALLDGRVGLNPRLPQHQAA</sequence>
<feature type="transmembrane region" description="Helical" evidence="1">
    <location>
        <begin position="12"/>
        <end position="35"/>
    </location>
</feature>
<keyword evidence="3" id="KW-1185">Reference proteome</keyword>
<dbReference type="Proteomes" id="UP001576784">
    <property type="component" value="Unassembled WGS sequence"/>
</dbReference>
<dbReference type="RefSeq" id="WP_413262001.1">
    <property type="nucleotide sequence ID" value="NZ_JBHFNR010000031.1"/>
</dbReference>
<keyword evidence="1" id="KW-0812">Transmembrane</keyword>
<reference evidence="2 3" key="1">
    <citation type="submission" date="2024-09" db="EMBL/GenBank/DDBJ databases">
        <title>Floridaenema gen nov. (Aerosakkonemataceae, Aerosakkonematales ord. nov., Cyanobacteria) from benthic tropical and subtropical fresh waters, with the description of four new species.</title>
        <authorList>
            <person name="Moretto J.A."/>
            <person name="Berthold D.E."/>
            <person name="Lefler F.W."/>
            <person name="Huang I.-S."/>
            <person name="Laughinghouse H. IV."/>
        </authorList>
    </citation>
    <scope>NUCLEOTIDE SEQUENCE [LARGE SCALE GENOMIC DNA]</scope>
    <source>
        <strain evidence="2 3">BLCC-F50</strain>
    </source>
</reference>
<keyword evidence="1" id="KW-1133">Transmembrane helix</keyword>
<dbReference type="EMBL" id="JBHFNR010000031">
    <property type="protein sequence ID" value="MFB2892330.1"/>
    <property type="molecule type" value="Genomic_DNA"/>
</dbReference>
<evidence type="ECO:0000313" key="3">
    <source>
        <dbReference type="Proteomes" id="UP001576784"/>
    </source>
</evidence>
<feature type="non-terminal residue" evidence="2">
    <location>
        <position position="1"/>
    </location>
</feature>
<proteinExistence type="predicted"/>
<keyword evidence="1" id="KW-0472">Membrane</keyword>
<name>A0ABV4XKV2_9CYAN</name>
<evidence type="ECO:0000256" key="1">
    <source>
        <dbReference type="SAM" id="Phobius"/>
    </source>
</evidence>
<accession>A0ABV4XKV2</accession>
<evidence type="ECO:0000313" key="2">
    <source>
        <dbReference type="EMBL" id="MFB2892330.1"/>
    </source>
</evidence>